<sequence length="264" mass="30572">MTTHQRILTFNNGFNFRDLGGYKTLNGQVLKCNTLVRSAHLSYFDRFEQRELYRYGIRAVIDFRSTSEVALYPDQLTSLIKYIRIPVFDNDITESNVDIIEARKVFSKDPRAGFNRMLSVYRQFVTNEQAQEAFHQFIKKLCLHSTQGGILFHCSAGKDRTGLAAIYLLSLLGVPESTIYEDYILTNKTSVKRIKERLRFAVEADLGENYLHSIYDLSTANKCYYNQAISLINSKYGGMQNYLHDVLQISNSMVEQLKYLYLEK</sequence>
<evidence type="ECO:0000313" key="6">
    <source>
        <dbReference type="EMBL" id="PTM29381.1"/>
    </source>
</evidence>
<dbReference type="PROSITE" id="PS50056">
    <property type="entry name" value="TYR_PHOSPHATASE_2"/>
    <property type="match status" value="1"/>
</dbReference>
<dbReference type="EMBL" id="JAQTKT010000001">
    <property type="protein sequence ID" value="MDD1382141.1"/>
    <property type="molecule type" value="Genomic_DNA"/>
</dbReference>
<proteinExistence type="inferred from homology"/>
<dbReference type="EMBL" id="MIMU01000161">
    <property type="protein sequence ID" value="OTA80715.1"/>
    <property type="molecule type" value="Genomic_DNA"/>
</dbReference>
<accession>A0A143Q1F4</accession>
<evidence type="ECO:0000313" key="8">
    <source>
        <dbReference type="Proteomes" id="UP000194286"/>
    </source>
</evidence>
<dbReference type="Proteomes" id="UP000241783">
    <property type="component" value="Unassembled WGS sequence"/>
</dbReference>
<name>A0A143Q1F4_LIMRT</name>
<evidence type="ECO:0000259" key="2">
    <source>
        <dbReference type="PROSITE" id="PS50056"/>
    </source>
</evidence>
<dbReference type="GO" id="GO:0004721">
    <property type="term" value="F:phosphoprotein phosphatase activity"/>
    <property type="evidence" value="ECO:0007669"/>
    <property type="project" value="InterPro"/>
</dbReference>
<dbReference type="Gene3D" id="3.90.190.10">
    <property type="entry name" value="Protein tyrosine phosphatase superfamily"/>
    <property type="match status" value="1"/>
</dbReference>
<dbReference type="AlphaFoldDB" id="A0A143Q1F4"/>
<dbReference type="PANTHER" id="PTHR31126:SF1">
    <property type="entry name" value="TYROSINE SPECIFIC PROTEIN PHOSPHATASES DOMAIN-CONTAINING PROTEIN"/>
    <property type="match status" value="1"/>
</dbReference>
<reference evidence="5" key="2">
    <citation type="journal article" date="2018" name="BMC Genomics">
        <title>Whole genome sequencing and function prediction of 133 gut anaerobes isolated from chicken caecum in pure cultures.</title>
        <authorList>
            <person name="Medvecky M."/>
            <person name="Cejkova D."/>
            <person name="Polansky O."/>
            <person name="Karasova D."/>
            <person name="Kubasova T."/>
            <person name="Cizek A."/>
            <person name="Rychlik I."/>
        </authorList>
    </citation>
    <scope>NUCLEOTIDE SEQUENCE</scope>
    <source>
        <strain evidence="5">An71</strain>
    </source>
</reference>
<evidence type="ECO:0000313" key="5">
    <source>
        <dbReference type="EMBL" id="OUN49443.1"/>
    </source>
</evidence>
<dbReference type="SUPFAM" id="SSF52799">
    <property type="entry name" value="(Phosphotyrosine protein) phosphatases II"/>
    <property type="match status" value="1"/>
</dbReference>
<dbReference type="Proteomes" id="UP001217945">
    <property type="component" value="Unassembled WGS sequence"/>
</dbReference>
<dbReference type="EMBL" id="NFHN01000007">
    <property type="protein sequence ID" value="OUN49443.1"/>
    <property type="molecule type" value="Genomic_DNA"/>
</dbReference>
<dbReference type="InterPro" id="IPR029021">
    <property type="entry name" value="Prot-tyrosine_phosphatase-like"/>
</dbReference>
<dbReference type="OrthoDB" id="1188001at2"/>
<reference evidence="7 10" key="4">
    <citation type="submission" date="2020-07" db="EMBL/GenBank/DDBJ databases">
        <title>Genome sequence of Lactobacillus reuteri CNEI-KCA3 isolated from the faeces of a reared-broiler chicken, South-East Nigeria, reveals presence of CRISPR arrays.</title>
        <authorList>
            <person name="Anukam K.C."/>
            <person name="Ibezim C.N."/>
            <person name="BeecK W.V."/>
            <person name="Allonsius C."/>
            <person name="Broek M.D."/>
            <person name="Tuyaerts I."/>
            <person name="Attama A."/>
            <person name="Esimone C.O."/>
            <person name="Lebeer S."/>
        </authorList>
    </citation>
    <scope>NUCLEOTIDE SEQUENCE [LARGE SCALE GENOMIC DNA]</scope>
    <source>
        <strain evidence="7 10">CNEI-KCA3</strain>
    </source>
</reference>
<reference evidence="3" key="5">
    <citation type="submission" date="2023-02" db="EMBL/GenBank/DDBJ databases">
        <title>Complete genome sequence of Limosilactobacillus reuteri SRCM217616 isolated from Bos taurus feces.</title>
        <authorList>
            <person name="Yang H.-G."/>
            <person name="Kim J.-W."/>
            <person name="Ha G.-S."/>
            <person name="Yang H.-J."/>
            <person name="Jeong D.-Y."/>
        </authorList>
    </citation>
    <scope>NUCLEOTIDE SEQUENCE</scope>
    <source>
        <strain evidence="3">SRCM217616</strain>
    </source>
</reference>
<feature type="domain" description="Tyrosine specific protein phosphatases" evidence="2">
    <location>
        <begin position="132"/>
        <end position="205"/>
    </location>
</feature>
<evidence type="ECO:0000313" key="10">
    <source>
        <dbReference type="Proteomes" id="UP000510868"/>
    </source>
</evidence>
<evidence type="ECO:0000313" key="7">
    <source>
        <dbReference type="EMBL" id="QLQ62552.1"/>
    </source>
</evidence>
<organism evidence="5">
    <name type="scientific">Limosilactobacillus reuteri</name>
    <name type="common">Lactobacillus reuteri</name>
    <dbReference type="NCBI Taxonomy" id="1598"/>
    <lineage>
        <taxon>Bacteria</taxon>
        <taxon>Bacillati</taxon>
        <taxon>Bacillota</taxon>
        <taxon>Bacilli</taxon>
        <taxon>Lactobacillales</taxon>
        <taxon>Lactobacillaceae</taxon>
        <taxon>Limosilactobacillus</taxon>
    </lineage>
</organism>
<dbReference type="InterPro" id="IPR026893">
    <property type="entry name" value="Tyr/Ser_Pase_IphP-type"/>
</dbReference>
<evidence type="ECO:0000313" key="9">
    <source>
        <dbReference type="Proteomes" id="UP000241783"/>
    </source>
</evidence>
<dbReference type="Proteomes" id="UP000194286">
    <property type="component" value="Unassembled WGS sequence"/>
</dbReference>
<dbReference type="Pfam" id="PF13350">
    <property type="entry name" value="Y_phosphatase3"/>
    <property type="match status" value="1"/>
</dbReference>
<dbReference type="Proteomes" id="UP000195868">
    <property type="component" value="Unassembled WGS sequence"/>
</dbReference>
<evidence type="ECO:0000313" key="4">
    <source>
        <dbReference type="EMBL" id="OTA80715.1"/>
    </source>
</evidence>
<evidence type="ECO:0000313" key="3">
    <source>
        <dbReference type="EMBL" id="MDD1382141.1"/>
    </source>
</evidence>
<dbReference type="PANTHER" id="PTHR31126">
    <property type="entry name" value="TYROSINE-PROTEIN PHOSPHATASE"/>
    <property type="match status" value="1"/>
</dbReference>
<evidence type="ECO:0000256" key="1">
    <source>
        <dbReference type="ARBA" id="ARBA00009580"/>
    </source>
</evidence>
<dbReference type="EMBL" id="CP059275">
    <property type="protein sequence ID" value="QLQ62552.1"/>
    <property type="molecule type" value="Genomic_DNA"/>
</dbReference>
<dbReference type="InterPro" id="IPR016130">
    <property type="entry name" value="Tyr_Pase_AS"/>
</dbReference>
<dbReference type="Proteomes" id="UP000510868">
    <property type="component" value="Chromosome"/>
</dbReference>
<gene>
    <name evidence="5" type="ORF">B5G22_02800</name>
    <name evidence="4" type="ORF">BHL82_02985</name>
    <name evidence="6" type="ORF">DA796_05455</name>
    <name evidence="7" type="ORF">HHK02_04445</name>
    <name evidence="3" type="ORF">PSQ53_04105</name>
</gene>
<comment type="similarity">
    <text evidence="1">Belongs to the protein-tyrosine phosphatase family.</text>
</comment>
<dbReference type="RefSeq" id="WP_003669916.1">
    <property type="nucleotide sequence ID" value="NZ_CAKMAK010000002.1"/>
</dbReference>
<reference evidence="6 9" key="3">
    <citation type="submission" date="2018-03" db="EMBL/GenBank/DDBJ databases">
        <title>Genome Sequences of Lactobacillus sp. Isolates from Traditional Turkish Sourdough.</title>
        <authorList>
            <person name="Skory C.D."/>
            <person name="Dertli E."/>
        </authorList>
    </citation>
    <scope>NUCLEOTIDE SEQUENCE [LARGE SCALE GENOMIC DNA]</scope>
    <source>
        <strain evidence="6 9">E81</strain>
    </source>
</reference>
<dbReference type="InterPro" id="IPR000387">
    <property type="entry name" value="Tyr_Pase_dom"/>
</dbReference>
<dbReference type="EMBL" id="PZQO01000013">
    <property type="protein sequence ID" value="PTM29381.1"/>
    <property type="molecule type" value="Genomic_DNA"/>
</dbReference>
<reference evidence="4 8" key="1">
    <citation type="submission" date="2016-09" db="EMBL/GenBank/DDBJ databases">
        <title>Lactobacillus reuteri KLR3005, genome sequencing and assembly.</title>
        <authorList>
            <person name="Lee J.-Y."/>
            <person name="Kim E.B."/>
            <person name="Choi Y.-J."/>
        </authorList>
    </citation>
    <scope>NUCLEOTIDE SEQUENCE [LARGE SCALE GENOMIC DNA]</scope>
    <source>
        <strain evidence="4 8">KLR3005</strain>
    </source>
</reference>
<dbReference type="PROSITE" id="PS00383">
    <property type="entry name" value="TYR_PHOSPHATASE_1"/>
    <property type="match status" value="1"/>
</dbReference>
<protein>
    <submittedName>
        <fullName evidence="5 6">Protein tyrosine phosphatase</fullName>
    </submittedName>
    <submittedName>
        <fullName evidence="3">Tyrosine-protein phosphatase</fullName>
    </submittedName>
</protein>